<name>E3NMM5_CAERE</name>
<dbReference type="Proteomes" id="UP000008281">
    <property type="component" value="Unassembled WGS sequence"/>
</dbReference>
<evidence type="ECO:0000259" key="2">
    <source>
        <dbReference type="Pfam" id="PF23003"/>
    </source>
</evidence>
<reference evidence="3" key="1">
    <citation type="submission" date="2007-07" db="EMBL/GenBank/DDBJ databases">
        <title>PCAP assembly of the Caenorhabditis remanei genome.</title>
        <authorList>
            <consortium name="The Caenorhabditis remanei Sequencing Consortium"/>
            <person name="Wilson R.K."/>
        </authorList>
    </citation>
    <scope>NUCLEOTIDE SEQUENCE [LARGE SCALE GENOMIC DNA]</scope>
    <source>
        <strain evidence="3">PB4641</strain>
    </source>
</reference>
<feature type="signal peptide" evidence="1">
    <location>
        <begin position="1"/>
        <end position="21"/>
    </location>
</feature>
<gene>
    <name evidence="3" type="ORF">CRE_22728</name>
</gene>
<dbReference type="HOGENOM" id="CLU_1379277_0_0_1"/>
<dbReference type="EMBL" id="DS269078">
    <property type="protein sequence ID" value="EFP08448.1"/>
    <property type="molecule type" value="Genomic_DNA"/>
</dbReference>
<sequence>MQNNSVLLILSILSILQHVSTSDNAAARSRCWTSGNGRAAQWWPEGEQVTRGKFFYECRRGQLEPLGCLSSTEQKIAIGATFQQDGYEFVCQLGSDGYIEFGYNACVASDGRTYQKGETWTDAKVRRCCNIYYVTSGDRGNTAGGDYSRRVNLGLGLSKNLTRGWSELTMEFTSSVFPSEFNCLSVMLDLVHKLQSQF</sequence>
<feature type="chain" id="PRO_5003177751" description="Abnormal cell migration protein 18-like fibronectin type I domain-containing protein" evidence="1">
    <location>
        <begin position="22"/>
        <end position="198"/>
    </location>
</feature>
<dbReference type="InParanoid" id="E3NMM5"/>
<dbReference type="eggNOG" id="ENOG502SAVS">
    <property type="taxonomic scope" value="Eukaryota"/>
</dbReference>
<accession>E3NMM5</accession>
<dbReference type="InterPro" id="IPR055119">
    <property type="entry name" value="Mig18_Fn1"/>
</dbReference>
<keyword evidence="4" id="KW-1185">Reference proteome</keyword>
<evidence type="ECO:0000313" key="4">
    <source>
        <dbReference type="Proteomes" id="UP000008281"/>
    </source>
</evidence>
<proteinExistence type="predicted"/>
<dbReference type="OrthoDB" id="5844694at2759"/>
<organism evidence="4">
    <name type="scientific">Caenorhabditis remanei</name>
    <name type="common">Caenorhabditis vulgaris</name>
    <dbReference type="NCBI Taxonomy" id="31234"/>
    <lineage>
        <taxon>Eukaryota</taxon>
        <taxon>Metazoa</taxon>
        <taxon>Ecdysozoa</taxon>
        <taxon>Nematoda</taxon>
        <taxon>Chromadorea</taxon>
        <taxon>Rhabditida</taxon>
        <taxon>Rhabditina</taxon>
        <taxon>Rhabditomorpha</taxon>
        <taxon>Rhabditoidea</taxon>
        <taxon>Rhabditidae</taxon>
        <taxon>Peloderinae</taxon>
        <taxon>Caenorhabditis</taxon>
    </lineage>
</organism>
<dbReference type="STRING" id="31234.E3NMM5"/>
<dbReference type="Pfam" id="PF23003">
    <property type="entry name" value="Fn1_2"/>
    <property type="match status" value="1"/>
</dbReference>
<feature type="domain" description="Abnormal cell migration protein 18-like fibronectin type I" evidence="2">
    <location>
        <begin position="44"/>
        <end position="98"/>
    </location>
</feature>
<evidence type="ECO:0000313" key="3">
    <source>
        <dbReference type="EMBL" id="EFP08448.1"/>
    </source>
</evidence>
<protein>
    <recommendedName>
        <fullName evidence="2">Abnormal cell migration protein 18-like fibronectin type I domain-containing protein</fullName>
    </recommendedName>
</protein>
<evidence type="ECO:0000256" key="1">
    <source>
        <dbReference type="SAM" id="SignalP"/>
    </source>
</evidence>
<keyword evidence="1" id="KW-0732">Signal</keyword>
<dbReference type="AlphaFoldDB" id="E3NMM5"/>